<dbReference type="PANTHER" id="PTHR31016:SF2">
    <property type="entry name" value="OS04G0228100 PROTEIN"/>
    <property type="match status" value="1"/>
</dbReference>
<evidence type="ECO:0000256" key="3">
    <source>
        <dbReference type="SAM" id="SignalP"/>
    </source>
</evidence>
<evidence type="ECO:0000313" key="5">
    <source>
        <dbReference type="Proteomes" id="UP000030748"/>
    </source>
</evidence>
<evidence type="ECO:0000256" key="1">
    <source>
        <dbReference type="SAM" id="Coils"/>
    </source>
</evidence>
<sequence length="416" mass="46907">MTAWPPLLVLTMSTFFFSAVTVNEVGEDETALLGEFLEIARKDGEMEREEERDIRYKLYSLSLSLTFSLQIQGRVLMATSVESPSPVSLNKRSPSLRCSSPPMFSPCSDKSFWSTLRSRTETLIENRKPLDNPPPAVMNGEQIDRSRRLKEDSMLLLRGFDSVAQSLSQLSNNLENALQGAKDLARPPPVLADIVHADGTLEKAKIEKSSSNEEKKDEQEEDDEVDKRGLKRKLDSKECIEDDQVEQDSHKPEEKGLEKIKKAKNLAISMATKAATMAIELKSIRSDLGFMQDKCALLEEENRKLREGLANGIPPEEDDLVRLQLETLLAEKSRLANENANLTRENQNLLQLVEYHQLTTQDLSASYEDLIRGMGLDFSSPPENADDDERRPLRTSHADILGFSKSLDECFDEEEE</sequence>
<proteinExistence type="predicted"/>
<reference evidence="4 5" key="1">
    <citation type="journal article" date="2013" name="Proc. Natl. Acad. Sci. U.S.A.">
        <title>Fine-scale variation in meiotic recombination in Mimulus inferred from population shotgun sequencing.</title>
        <authorList>
            <person name="Hellsten U."/>
            <person name="Wright K.M."/>
            <person name="Jenkins J."/>
            <person name="Shu S."/>
            <person name="Yuan Y."/>
            <person name="Wessler S.R."/>
            <person name="Schmutz J."/>
            <person name="Willis J.H."/>
            <person name="Rokhsar D.S."/>
        </authorList>
    </citation>
    <scope>NUCLEOTIDE SEQUENCE [LARGE SCALE GENOMIC DNA]</scope>
    <source>
        <strain evidence="5">cv. DUN x IM62</strain>
    </source>
</reference>
<dbReference type="eggNOG" id="ENOG502QQ14">
    <property type="taxonomic scope" value="Eukaryota"/>
</dbReference>
<dbReference type="STRING" id="4155.A0A022S2W2"/>
<feature type="region of interest" description="Disordered" evidence="2">
    <location>
        <begin position="202"/>
        <end position="230"/>
    </location>
</feature>
<evidence type="ECO:0000313" key="4">
    <source>
        <dbReference type="EMBL" id="EYU46586.1"/>
    </source>
</evidence>
<evidence type="ECO:0000256" key="2">
    <source>
        <dbReference type="SAM" id="MobiDB-lite"/>
    </source>
</evidence>
<feature type="coiled-coil region" evidence="1">
    <location>
        <begin position="325"/>
        <end position="352"/>
    </location>
</feature>
<organism evidence="4 5">
    <name type="scientific">Erythranthe guttata</name>
    <name type="common">Yellow monkey flower</name>
    <name type="synonym">Mimulus guttatus</name>
    <dbReference type="NCBI Taxonomy" id="4155"/>
    <lineage>
        <taxon>Eukaryota</taxon>
        <taxon>Viridiplantae</taxon>
        <taxon>Streptophyta</taxon>
        <taxon>Embryophyta</taxon>
        <taxon>Tracheophyta</taxon>
        <taxon>Spermatophyta</taxon>
        <taxon>Magnoliopsida</taxon>
        <taxon>eudicotyledons</taxon>
        <taxon>Gunneridae</taxon>
        <taxon>Pentapetalae</taxon>
        <taxon>asterids</taxon>
        <taxon>lamiids</taxon>
        <taxon>Lamiales</taxon>
        <taxon>Phrymaceae</taxon>
        <taxon>Erythranthe</taxon>
    </lineage>
</organism>
<feature type="compositionally biased region" description="Basic and acidic residues" evidence="2">
    <location>
        <begin position="202"/>
        <end position="218"/>
    </location>
</feature>
<keyword evidence="1" id="KW-0175">Coiled coil</keyword>
<dbReference type="EMBL" id="KI630171">
    <property type="protein sequence ID" value="EYU46586.1"/>
    <property type="molecule type" value="Genomic_DNA"/>
</dbReference>
<accession>A0A022S2W2</accession>
<feature type="chain" id="PRO_5001505489" evidence="3">
    <location>
        <begin position="23"/>
        <end position="416"/>
    </location>
</feature>
<name>A0A022S2W2_ERYGU</name>
<feature type="signal peptide" evidence="3">
    <location>
        <begin position="1"/>
        <end position="22"/>
    </location>
</feature>
<keyword evidence="3" id="KW-0732">Signal</keyword>
<protein>
    <submittedName>
        <fullName evidence="4">Uncharacterized protein</fullName>
    </submittedName>
</protein>
<dbReference type="PANTHER" id="PTHR31016">
    <property type="entry name" value="OS04G0228100 PROTEIN"/>
    <property type="match status" value="1"/>
</dbReference>
<dbReference type="Proteomes" id="UP000030748">
    <property type="component" value="Unassembled WGS sequence"/>
</dbReference>
<dbReference type="AlphaFoldDB" id="A0A022S2W2"/>
<gene>
    <name evidence="4" type="ORF">MIMGU_mgv1a007189mg</name>
</gene>
<keyword evidence="5" id="KW-1185">Reference proteome</keyword>
<feature type="region of interest" description="Disordered" evidence="2">
    <location>
        <begin position="374"/>
        <end position="397"/>
    </location>
</feature>